<feature type="chain" id="PRO_5047455993" description="Secreted protein (Por secretion system target)" evidence="1">
    <location>
        <begin position="19"/>
        <end position="214"/>
    </location>
</feature>
<keyword evidence="1" id="KW-0732">Signal</keyword>
<accession>A0ABU5ZRK0</accession>
<keyword evidence="3" id="KW-1185">Reference proteome</keyword>
<organism evidence="2 3">
    <name type="scientific">Aquimarina gracilis</name>
    <dbReference type="NCBI Taxonomy" id="874422"/>
    <lineage>
        <taxon>Bacteria</taxon>
        <taxon>Pseudomonadati</taxon>
        <taxon>Bacteroidota</taxon>
        <taxon>Flavobacteriia</taxon>
        <taxon>Flavobacteriales</taxon>
        <taxon>Flavobacteriaceae</taxon>
        <taxon>Aquimarina</taxon>
    </lineage>
</organism>
<feature type="signal peptide" evidence="1">
    <location>
        <begin position="1"/>
        <end position="18"/>
    </location>
</feature>
<evidence type="ECO:0000313" key="3">
    <source>
        <dbReference type="Proteomes" id="UP001327027"/>
    </source>
</evidence>
<proteinExistence type="predicted"/>
<reference evidence="2 3" key="1">
    <citation type="journal article" date="2013" name="Int. J. Syst. Evol. Microbiol.">
        <title>Aquimarina gracilis sp. nov., isolated from the gut microflora of a mussel, Mytilus coruscus, and emended description of Aquimarina spongiae.</title>
        <authorList>
            <person name="Park S.C."/>
            <person name="Choe H.N."/>
            <person name="Baik K.S."/>
            <person name="Seong C.N."/>
        </authorList>
    </citation>
    <scope>NUCLEOTIDE SEQUENCE [LARGE SCALE GENOMIC DNA]</scope>
    <source>
        <strain evidence="2 3">PSC32</strain>
    </source>
</reference>
<evidence type="ECO:0000313" key="2">
    <source>
        <dbReference type="EMBL" id="MEB3344543.1"/>
    </source>
</evidence>
<dbReference type="RefSeq" id="WP_324178585.1">
    <property type="nucleotide sequence ID" value="NZ_BAABAW010000003.1"/>
</dbReference>
<evidence type="ECO:0008006" key="4">
    <source>
        <dbReference type="Google" id="ProtNLM"/>
    </source>
</evidence>
<sequence length="214" mass="24268">MKAVIYILSLFLSLSMYANDDTLTVEKDGLIVEVVDFQEGDKLKLFEVETGDHILSKTRAQIDLSQLPVGAYLLENNQGKSVVINRLEEDLKVDGAIDAIHNEFLLERDSQRAYMDADIDVEEEYANYYENAETDLLAIEREGDIITVLYFEEGDKIKLFEVKNTVHILSKTTNFVDMSQLPAGVYVLENNKGESVVVEKYENVEVEDNLVADM</sequence>
<evidence type="ECO:0000256" key="1">
    <source>
        <dbReference type="SAM" id="SignalP"/>
    </source>
</evidence>
<comment type="caution">
    <text evidence="2">The sequence shown here is derived from an EMBL/GenBank/DDBJ whole genome shotgun (WGS) entry which is preliminary data.</text>
</comment>
<protein>
    <recommendedName>
        <fullName evidence="4">Secreted protein (Por secretion system target)</fullName>
    </recommendedName>
</protein>
<dbReference type="EMBL" id="JAYKLX010000002">
    <property type="protein sequence ID" value="MEB3344543.1"/>
    <property type="molecule type" value="Genomic_DNA"/>
</dbReference>
<dbReference type="Proteomes" id="UP001327027">
    <property type="component" value="Unassembled WGS sequence"/>
</dbReference>
<name>A0ABU5ZRK0_9FLAO</name>
<gene>
    <name evidence="2" type="ORF">U6A24_03670</name>
</gene>